<dbReference type="RefSeq" id="WP_311019614.1">
    <property type="nucleotide sequence ID" value="NZ_JAUHGG010000003.1"/>
</dbReference>
<comment type="similarity">
    <text evidence="2">Belongs to the MotA family.</text>
</comment>
<reference evidence="15" key="1">
    <citation type="submission" date="2023-06" db="EMBL/GenBank/DDBJ databases">
        <title>Genomic Diversity of Vibrio spp. and Metagenomic Analysis of Pathogens in Florida Gulf Coastal Waters Following Hurricane Ian.</title>
        <authorList>
            <person name="Brumfield K.D."/>
        </authorList>
    </citation>
    <scope>NUCLEOTIDE SEQUENCE</scope>
    <source>
        <strain evidence="15">WBS2B-138</strain>
    </source>
</reference>
<evidence type="ECO:0000256" key="8">
    <source>
        <dbReference type="ARBA" id="ARBA00022781"/>
    </source>
</evidence>
<protein>
    <submittedName>
        <fullName evidence="15">MotA/TolQ/ExbB proton channel family protein</fullName>
    </submittedName>
</protein>
<dbReference type="InterPro" id="IPR000540">
    <property type="entry name" value="Flag_MotA_CS"/>
</dbReference>
<feature type="transmembrane region" description="Helical" evidence="12">
    <location>
        <begin position="31"/>
        <end position="51"/>
    </location>
</feature>
<dbReference type="Proteomes" id="UP001253193">
    <property type="component" value="Unassembled WGS sequence"/>
</dbReference>
<evidence type="ECO:0000259" key="14">
    <source>
        <dbReference type="Pfam" id="PF20560"/>
    </source>
</evidence>
<keyword evidence="7" id="KW-0283">Flagellar rotation</keyword>
<dbReference type="GO" id="GO:0006935">
    <property type="term" value="P:chemotaxis"/>
    <property type="evidence" value="ECO:0007669"/>
    <property type="project" value="UniProtKB-KW"/>
</dbReference>
<dbReference type="PANTHER" id="PTHR30433:SF4">
    <property type="entry name" value="MOTILITY PROTEIN A"/>
    <property type="match status" value="1"/>
</dbReference>
<keyword evidence="11 12" id="KW-0472">Membrane</keyword>
<evidence type="ECO:0000256" key="3">
    <source>
        <dbReference type="ARBA" id="ARBA00022448"/>
    </source>
</evidence>
<dbReference type="GO" id="GO:1902600">
    <property type="term" value="P:proton transmembrane transport"/>
    <property type="evidence" value="ECO:0007669"/>
    <property type="project" value="UniProtKB-KW"/>
</dbReference>
<keyword evidence="8" id="KW-0375">Hydrogen ion transport</keyword>
<keyword evidence="4" id="KW-1003">Cell membrane</keyword>
<evidence type="ECO:0000256" key="7">
    <source>
        <dbReference type="ARBA" id="ARBA00022779"/>
    </source>
</evidence>
<dbReference type="PROSITE" id="PS01307">
    <property type="entry name" value="MOTA"/>
    <property type="match status" value="1"/>
</dbReference>
<comment type="subcellular location">
    <subcellularLocation>
        <location evidence="1">Cell membrane</location>
        <topology evidence="1">Multi-pass membrane protein</topology>
    </subcellularLocation>
</comment>
<keyword evidence="9 12" id="KW-1133">Transmembrane helix</keyword>
<keyword evidence="10" id="KW-0406">Ion transport</keyword>
<organism evidence="15 16">
    <name type="scientific">Vibrio parahaemolyticus</name>
    <dbReference type="NCBI Taxonomy" id="670"/>
    <lineage>
        <taxon>Bacteria</taxon>
        <taxon>Pseudomonadati</taxon>
        <taxon>Pseudomonadota</taxon>
        <taxon>Gammaproteobacteria</taxon>
        <taxon>Vibrionales</taxon>
        <taxon>Vibrionaceae</taxon>
        <taxon>Vibrio</taxon>
    </lineage>
</organism>
<feature type="transmembrane region" description="Helical" evidence="12">
    <location>
        <begin position="172"/>
        <end position="190"/>
    </location>
</feature>
<accession>A0AAW8PZJ0</accession>
<keyword evidence="6 12" id="KW-0812">Transmembrane</keyword>
<evidence type="ECO:0000256" key="11">
    <source>
        <dbReference type="ARBA" id="ARBA00023136"/>
    </source>
</evidence>
<sequence length="285" mass="31686">MQVLFSLLFIVASLIGGFVGAGGNIANLWQPFEIIMLGGSGIGFFIATNTGKGMKQFAKFMTYFFKPPYSEKKFQNVIGLMFQLHTQYSQNKKELAKIIADPASDPIFSKYPEILNDEDSRKFICNNLNLLIDSGSVLSPFTFEDMLDAEIEAYRKEWIAPYKTATAMTDTFPALGIAVAVMGIILAMQYLDAGMDKLGSKIGAALFGTFFGIFMAYGIFKPISVKFGKYAEEGELFLNVIKTYIMCMVKNYDPLTAAAVTNKDVPPRYKLDTGVLREKLQNDQL</sequence>
<keyword evidence="3" id="KW-0813">Transport</keyword>
<dbReference type="Pfam" id="PF01618">
    <property type="entry name" value="MotA_ExbB"/>
    <property type="match status" value="1"/>
</dbReference>
<comment type="caution">
    <text evidence="15">The sequence shown here is derived from an EMBL/GenBank/DDBJ whole genome shotgun (WGS) entry which is preliminary data.</text>
</comment>
<dbReference type="GO" id="GO:0005886">
    <property type="term" value="C:plasma membrane"/>
    <property type="evidence" value="ECO:0007669"/>
    <property type="project" value="UniProtKB-SubCell"/>
</dbReference>
<dbReference type="EMBL" id="JAUHGG010000003">
    <property type="protein sequence ID" value="MDS1820834.1"/>
    <property type="molecule type" value="Genomic_DNA"/>
</dbReference>
<evidence type="ECO:0000313" key="15">
    <source>
        <dbReference type="EMBL" id="MDS1820834.1"/>
    </source>
</evidence>
<dbReference type="InterPro" id="IPR046786">
    <property type="entry name" value="MotA_N"/>
</dbReference>
<evidence type="ECO:0000256" key="1">
    <source>
        <dbReference type="ARBA" id="ARBA00004651"/>
    </source>
</evidence>
<evidence type="ECO:0000256" key="2">
    <source>
        <dbReference type="ARBA" id="ARBA00008038"/>
    </source>
</evidence>
<dbReference type="InterPro" id="IPR002898">
    <property type="entry name" value="MotA_ExbB_proton_chnl"/>
</dbReference>
<evidence type="ECO:0000256" key="9">
    <source>
        <dbReference type="ARBA" id="ARBA00022989"/>
    </source>
</evidence>
<evidence type="ECO:0000259" key="13">
    <source>
        <dbReference type="Pfam" id="PF01618"/>
    </source>
</evidence>
<dbReference type="AlphaFoldDB" id="A0AAW8PZJ0"/>
<evidence type="ECO:0000256" key="5">
    <source>
        <dbReference type="ARBA" id="ARBA00022500"/>
    </source>
</evidence>
<dbReference type="PANTHER" id="PTHR30433">
    <property type="entry name" value="CHEMOTAXIS PROTEIN MOTA"/>
    <property type="match status" value="1"/>
</dbReference>
<evidence type="ECO:0000256" key="6">
    <source>
        <dbReference type="ARBA" id="ARBA00022692"/>
    </source>
</evidence>
<name>A0AAW8PZJ0_VIBPH</name>
<dbReference type="Pfam" id="PF20560">
    <property type="entry name" value="MotA_N"/>
    <property type="match status" value="1"/>
</dbReference>
<proteinExistence type="inferred from homology"/>
<evidence type="ECO:0000256" key="4">
    <source>
        <dbReference type="ARBA" id="ARBA00022475"/>
    </source>
</evidence>
<dbReference type="GO" id="GO:0071978">
    <property type="term" value="P:bacterial-type flagellum-dependent swarming motility"/>
    <property type="evidence" value="ECO:0007669"/>
    <property type="project" value="InterPro"/>
</dbReference>
<keyword evidence="5" id="KW-0145">Chemotaxis</keyword>
<evidence type="ECO:0000256" key="12">
    <source>
        <dbReference type="SAM" id="Phobius"/>
    </source>
</evidence>
<evidence type="ECO:0000256" key="10">
    <source>
        <dbReference type="ARBA" id="ARBA00023065"/>
    </source>
</evidence>
<gene>
    <name evidence="15" type="ORF">QX249_09220</name>
</gene>
<dbReference type="InterPro" id="IPR047055">
    <property type="entry name" value="MotA-like"/>
</dbReference>
<feature type="transmembrane region" description="Helical" evidence="12">
    <location>
        <begin position="202"/>
        <end position="220"/>
    </location>
</feature>
<feature type="domain" description="MotA/TolQ/ExbB proton channel" evidence="13">
    <location>
        <begin position="137"/>
        <end position="230"/>
    </location>
</feature>
<evidence type="ECO:0000313" key="16">
    <source>
        <dbReference type="Proteomes" id="UP001253193"/>
    </source>
</evidence>
<feature type="domain" description="Motility protein A N-terminal" evidence="14">
    <location>
        <begin position="8"/>
        <end position="90"/>
    </location>
</feature>